<feature type="compositionally biased region" description="Low complexity" evidence="1">
    <location>
        <begin position="9"/>
        <end position="20"/>
    </location>
</feature>
<gene>
    <name evidence="2" type="ORF">Tsubulata_034768</name>
</gene>
<dbReference type="PANTHER" id="PTHR34285">
    <property type="entry name" value="OS08G0510800 PROTEIN"/>
    <property type="match status" value="1"/>
</dbReference>
<dbReference type="EMBL" id="JAKUCV010006579">
    <property type="protein sequence ID" value="KAJ4826781.1"/>
    <property type="molecule type" value="Genomic_DNA"/>
</dbReference>
<dbReference type="Proteomes" id="UP001141552">
    <property type="component" value="Unassembled WGS sequence"/>
</dbReference>
<comment type="caution">
    <text evidence="2">The sequence shown here is derived from an EMBL/GenBank/DDBJ whole genome shotgun (WGS) entry which is preliminary data.</text>
</comment>
<feature type="compositionally biased region" description="Basic and acidic residues" evidence="1">
    <location>
        <begin position="361"/>
        <end position="373"/>
    </location>
</feature>
<feature type="region of interest" description="Disordered" evidence="1">
    <location>
        <begin position="1"/>
        <end position="20"/>
    </location>
</feature>
<keyword evidence="3" id="KW-1185">Reference proteome</keyword>
<sequence length="394" mass="42399">MMKLSLTIPDQANLQDPNQNQNPLLKAKLPISIFNHPFTSAFKTATNSFSDLSFALSTALNSGPSLKLTYTPTTSSPFSLSLKSGLGLFGSPHNSPLVFSASFSLSPSSPNVILPAFSLHFKPQLGHFSLHKKTSPSRGTPDSEANPEGQPSIGPHLDPVEPSSSDFVNGFAPDGSLVWQEVKLEPYGGGGSKEKNPSGVFADASAIGLLGGRELGWRDGKKGGVLSGFGVKARTVFPLTKSVVVNLRWGVNMPGDFGVKMPYLTVNKIEVERVVEEVKEAKGKLIQVKNEGDLELLKGMCFWMKRDLEVLEKENKVMKQSLDNMRFGVSATNFSGDVGKKAPPASVDGVGGFEQWRSKKKDGEGNGRREPKKPVNQVTDLESELQKAIKAASS</sequence>
<reference evidence="2" key="1">
    <citation type="submission" date="2022-02" db="EMBL/GenBank/DDBJ databases">
        <authorList>
            <person name="Henning P.M."/>
            <person name="McCubbin A.G."/>
            <person name="Shore J.S."/>
        </authorList>
    </citation>
    <scope>NUCLEOTIDE SEQUENCE</scope>
    <source>
        <strain evidence="2">F60SS</strain>
        <tissue evidence="2">Leaves</tissue>
    </source>
</reference>
<organism evidence="2 3">
    <name type="scientific">Turnera subulata</name>
    <dbReference type="NCBI Taxonomy" id="218843"/>
    <lineage>
        <taxon>Eukaryota</taxon>
        <taxon>Viridiplantae</taxon>
        <taxon>Streptophyta</taxon>
        <taxon>Embryophyta</taxon>
        <taxon>Tracheophyta</taxon>
        <taxon>Spermatophyta</taxon>
        <taxon>Magnoliopsida</taxon>
        <taxon>eudicotyledons</taxon>
        <taxon>Gunneridae</taxon>
        <taxon>Pentapetalae</taxon>
        <taxon>rosids</taxon>
        <taxon>fabids</taxon>
        <taxon>Malpighiales</taxon>
        <taxon>Passifloraceae</taxon>
        <taxon>Turnera</taxon>
    </lineage>
</organism>
<evidence type="ECO:0000313" key="3">
    <source>
        <dbReference type="Proteomes" id="UP001141552"/>
    </source>
</evidence>
<name>A0A9Q0F8J2_9ROSI</name>
<evidence type="ECO:0000313" key="2">
    <source>
        <dbReference type="EMBL" id="KAJ4826781.1"/>
    </source>
</evidence>
<feature type="region of interest" description="Disordered" evidence="1">
    <location>
        <begin position="338"/>
        <end position="394"/>
    </location>
</feature>
<feature type="region of interest" description="Disordered" evidence="1">
    <location>
        <begin position="130"/>
        <end position="159"/>
    </location>
</feature>
<reference evidence="2" key="2">
    <citation type="journal article" date="2023" name="Plants (Basel)">
        <title>Annotation of the Turnera subulata (Passifloraceae) Draft Genome Reveals the S-Locus Evolved after the Divergence of Turneroideae from Passifloroideae in a Stepwise Manner.</title>
        <authorList>
            <person name="Henning P.M."/>
            <person name="Roalson E.H."/>
            <person name="Mir W."/>
            <person name="McCubbin A.G."/>
            <person name="Shore J.S."/>
        </authorList>
    </citation>
    <scope>NUCLEOTIDE SEQUENCE</scope>
    <source>
        <strain evidence="2">F60SS</strain>
    </source>
</reference>
<accession>A0A9Q0F8J2</accession>
<dbReference type="AlphaFoldDB" id="A0A9Q0F8J2"/>
<dbReference type="PANTHER" id="PTHR34285:SF6">
    <property type="entry name" value="TRANSMEMBRANE PROTEIN"/>
    <property type="match status" value="1"/>
</dbReference>
<dbReference type="OrthoDB" id="693868at2759"/>
<evidence type="ECO:0000256" key="1">
    <source>
        <dbReference type="SAM" id="MobiDB-lite"/>
    </source>
</evidence>
<protein>
    <submittedName>
        <fullName evidence="2">Uncharacterized protein</fullName>
    </submittedName>
</protein>
<proteinExistence type="predicted"/>